<dbReference type="GO" id="GO:0005829">
    <property type="term" value="C:cytosol"/>
    <property type="evidence" value="ECO:0007669"/>
    <property type="project" value="TreeGrafter"/>
</dbReference>
<evidence type="ECO:0000256" key="7">
    <source>
        <dbReference type="ARBA" id="ARBA00022598"/>
    </source>
</evidence>
<dbReference type="SUPFAM" id="SSF52374">
    <property type="entry name" value="Nucleotidylyl transferase"/>
    <property type="match status" value="1"/>
</dbReference>
<dbReference type="CDD" id="cd07957">
    <property type="entry name" value="Anticodon_Ia_Met"/>
    <property type="match status" value="1"/>
</dbReference>
<dbReference type="CDD" id="cd00814">
    <property type="entry name" value="MetRS_core"/>
    <property type="match status" value="1"/>
</dbReference>
<dbReference type="FunFam" id="2.40.50.140:FF:000047">
    <property type="entry name" value="tyrosine--tRNA ligase, cytoplasmic isoform X2"/>
    <property type="match status" value="1"/>
</dbReference>
<dbReference type="STRING" id="42156.A0A3P6SM60"/>
<dbReference type="AlphaFoldDB" id="A0A3P6SM60"/>
<feature type="region of interest" description="Disordered" evidence="17">
    <location>
        <begin position="722"/>
        <end position="742"/>
    </location>
</feature>
<dbReference type="PROSITE" id="PS00178">
    <property type="entry name" value="AA_TRNA_LIGASE_I"/>
    <property type="match status" value="1"/>
</dbReference>
<keyword evidence="7 16" id="KW-0436">Ligase</keyword>
<keyword evidence="9 16" id="KW-0067">ATP-binding</keyword>
<keyword evidence="5" id="KW-0963">Cytoplasm</keyword>
<keyword evidence="12 16" id="KW-0030">Aminoacyl-tRNA synthetase</keyword>
<evidence type="ECO:0000256" key="1">
    <source>
        <dbReference type="ARBA" id="ARBA00004496"/>
    </source>
</evidence>
<dbReference type="InterPro" id="IPR009080">
    <property type="entry name" value="tRNAsynth_Ia_anticodon-bd"/>
</dbReference>
<evidence type="ECO:0000256" key="15">
    <source>
        <dbReference type="PROSITE-ProRule" id="PRU00209"/>
    </source>
</evidence>
<evidence type="ECO:0000256" key="14">
    <source>
        <dbReference type="ARBA" id="ARBA00047364"/>
    </source>
</evidence>
<evidence type="ECO:0000256" key="16">
    <source>
        <dbReference type="RuleBase" id="RU363039"/>
    </source>
</evidence>
<dbReference type="CDD" id="cd02799">
    <property type="entry name" value="tRNA_bind_EMAP-II_like"/>
    <property type="match status" value="1"/>
</dbReference>
<comment type="catalytic activity">
    <reaction evidence="14">
        <text>tRNA(Met) + L-methionine + ATP = L-methionyl-tRNA(Met) + AMP + diphosphate</text>
        <dbReference type="Rhea" id="RHEA:13481"/>
        <dbReference type="Rhea" id="RHEA-COMP:9667"/>
        <dbReference type="Rhea" id="RHEA-COMP:9698"/>
        <dbReference type="ChEBI" id="CHEBI:30616"/>
        <dbReference type="ChEBI" id="CHEBI:33019"/>
        <dbReference type="ChEBI" id="CHEBI:57844"/>
        <dbReference type="ChEBI" id="CHEBI:78442"/>
        <dbReference type="ChEBI" id="CHEBI:78530"/>
        <dbReference type="ChEBI" id="CHEBI:456215"/>
        <dbReference type="EC" id="6.1.1.10"/>
    </reaction>
</comment>
<name>A0A3P6SM60_LITSI</name>
<dbReference type="SUPFAM" id="SSF47323">
    <property type="entry name" value="Anticodon-binding domain of a subclass of class I aminoacyl-tRNA synthetases"/>
    <property type="match status" value="1"/>
</dbReference>
<dbReference type="InterPro" id="IPR014729">
    <property type="entry name" value="Rossmann-like_a/b/a_fold"/>
</dbReference>
<dbReference type="OrthoDB" id="5844513at2759"/>
<evidence type="ECO:0000256" key="2">
    <source>
        <dbReference type="ARBA" id="ARBA00005594"/>
    </source>
</evidence>
<sequence length="914" mass="103772">MDFEKTWFQNPEYTQSVDKSEKLPKQNEKNILITSALPYVNNVPHLGNIVGCVLSADAFSRYCYLKGWRRLFICGTDEYGTATETKAIQEGLTPREICDKYHTMHAQIYKWFNIDFDYFGRTTTAHQTELTQEIFLKLHKNGLTSTDIVNQLHCDNCNRFLADRFVGGECPYCHFDDARGDQCDACGKLINAVELINPRCHLCKTTPAVKPSNHIFLHLNKLADEVEKHLNKQLNSGKNQWSANAISITKSWLKGGLEKRCITRDLKWGVPVPLDGFRDKVFYVWFDAPIGYLSITKEYLGEGWLQWWKNPNMVDLYNFVGKDNVAFHAVMFPATQIGTGDKYTVVNHICATEYLNYESTKSRNKGVFGDMAAKTGIDADIWRFYLLYIRPETQDTSFSWDDFALKVNTELLNNLGNFVNRSLVFLSKYFDGVVPNMHLEEQDKVLLAQVASDLCDYDSCLSLVKLRDGIVKVLSISRRGNLYIQSTEPWVLLKGNENDRRRAGTIIGIVANLTYLIAVLLYPYMPSISAKIREHCGHRALALLPSAPIAFLKPGHKIGEPKPLFTKMENSAVDEFKKRFGGAGEPTINGQMKKREMGKEVRKKARNEEKELIKDTVPLSFCAEMISNQKKIDSLLEVASMKLEQRRGQFEKVNVQEQKERTLQFMAEIEQLKTKLIKLETLGGIQQVYNIPKFEKKCFTEDSDDPLVQSTKVDELNALRREVKENMSKAPKNKGAGSKKDGVTDAKVDEVVDIGRLDLRVGRILKAEKHPDADSLYVEQMDIGEDKPRTVISGLVRHVPIEQLQNRLVICVCNLKPVKMRGIESQGMVLCASTPEKVELIEFDESCIPGQPVTCEGYKRRPDAILNPKKKIWESVSPDLKVNCEGKVVYKEQPLLVDGISPLLAPSLRDVPVR</sequence>
<evidence type="ECO:0000256" key="13">
    <source>
        <dbReference type="ARBA" id="ARBA00030904"/>
    </source>
</evidence>
<dbReference type="Gene3D" id="2.20.28.20">
    <property type="entry name" value="Methionyl-tRNA synthetase, Zn-domain"/>
    <property type="match status" value="1"/>
</dbReference>
<dbReference type="Pfam" id="PF01588">
    <property type="entry name" value="tRNA_bind"/>
    <property type="match status" value="1"/>
</dbReference>
<dbReference type="FunFam" id="1.10.730.10:FF:000031">
    <property type="entry name" value="Putative Methionyl-tRNA synthetase"/>
    <property type="match status" value="1"/>
</dbReference>
<dbReference type="FunFam" id="2.20.28.20:FF:000001">
    <property type="entry name" value="Methionine--tRNA ligase"/>
    <property type="match status" value="1"/>
</dbReference>
<dbReference type="Gene3D" id="1.10.730.10">
    <property type="entry name" value="Isoleucyl-tRNA Synthetase, Domain 1"/>
    <property type="match status" value="1"/>
</dbReference>
<dbReference type="PANTHER" id="PTHR45765:SF1">
    <property type="entry name" value="METHIONINE--TRNA LIGASE, CYTOPLASMIC"/>
    <property type="match status" value="1"/>
</dbReference>
<dbReference type="PROSITE" id="PS50886">
    <property type="entry name" value="TRBD"/>
    <property type="match status" value="1"/>
</dbReference>
<evidence type="ECO:0000256" key="9">
    <source>
        <dbReference type="ARBA" id="ARBA00022840"/>
    </source>
</evidence>
<comment type="similarity">
    <text evidence="2 16">Belongs to the class-I aminoacyl-tRNA synthetase family.</text>
</comment>
<dbReference type="PRINTS" id="PR01041">
    <property type="entry name" value="TRNASYNTHMET"/>
</dbReference>
<evidence type="ECO:0000256" key="12">
    <source>
        <dbReference type="ARBA" id="ARBA00023146"/>
    </source>
</evidence>
<dbReference type="InterPro" id="IPR001412">
    <property type="entry name" value="aa-tRNA-synth_I_CS"/>
</dbReference>
<dbReference type="InterPro" id="IPR015413">
    <property type="entry name" value="Methionyl/Leucyl_tRNA_Synth"/>
</dbReference>
<evidence type="ECO:0000256" key="10">
    <source>
        <dbReference type="ARBA" id="ARBA00022884"/>
    </source>
</evidence>
<keyword evidence="11 16" id="KW-0648">Protein biosynthesis</keyword>
<dbReference type="Pfam" id="PF19303">
    <property type="entry name" value="Anticodon_3"/>
    <property type="match status" value="1"/>
</dbReference>
<reference evidence="19 20" key="1">
    <citation type="submission" date="2018-08" db="EMBL/GenBank/DDBJ databases">
        <authorList>
            <person name="Laetsch R D."/>
            <person name="Stevens L."/>
            <person name="Kumar S."/>
            <person name="Blaxter L. M."/>
        </authorList>
    </citation>
    <scope>NUCLEOTIDE SEQUENCE [LARGE SCALE GENOMIC DNA]</scope>
</reference>
<dbReference type="InterPro" id="IPR029038">
    <property type="entry name" value="MetRS_Zn"/>
</dbReference>
<dbReference type="InterPro" id="IPR014758">
    <property type="entry name" value="Met-tRNA_synth"/>
</dbReference>
<comment type="subcellular location">
    <subcellularLocation>
        <location evidence="1">Cytoplasm</location>
    </subcellularLocation>
</comment>
<dbReference type="EMBL" id="UYRX01000189">
    <property type="protein sequence ID" value="VDK76962.1"/>
    <property type="molecule type" value="Genomic_DNA"/>
</dbReference>
<keyword evidence="8 16" id="KW-0547">Nucleotide-binding</keyword>
<evidence type="ECO:0000256" key="4">
    <source>
        <dbReference type="ARBA" id="ARBA00018335"/>
    </source>
</evidence>
<evidence type="ECO:0000256" key="3">
    <source>
        <dbReference type="ARBA" id="ARBA00012838"/>
    </source>
</evidence>
<dbReference type="EC" id="6.1.1.10" evidence="3"/>
<organism evidence="19 20">
    <name type="scientific">Litomosoides sigmodontis</name>
    <name type="common">Filarial nematode worm</name>
    <dbReference type="NCBI Taxonomy" id="42156"/>
    <lineage>
        <taxon>Eukaryota</taxon>
        <taxon>Metazoa</taxon>
        <taxon>Ecdysozoa</taxon>
        <taxon>Nematoda</taxon>
        <taxon>Chromadorea</taxon>
        <taxon>Rhabditida</taxon>
        <taxon>Spirurina</taxon>
        <taxon>Spiruromorpha</taxon>
        <taxon>Filarioidea</taxon>
        <taxon>Onchocercidae</taxon>
        <taxon>Litomosoides</taxon>
    </lineage>
</organism>
<evidence type="ECO:0000256" key="11">
    <source>
        <dbReference type="ARBA" id="ARBA00022917"/>
    </source>
</evidence>
<dbReference type="Gene3D" id="3.40.50.620">
    <property type="entry name" value="HUPs"/>
    <property type="match status" value="1"/>
</dbReference>
<dbReference type="SUPFAM" id="SSF50249">
    <property type="entry name" value="Nucleic acid-binding proteins"/>
    <property type="match status" value="1"/>
</dbReference>
<evidence type="ECO:0000256" key="6">
    <source>
        <dbReference type="ARBA" id="ARBA00022555"/>
    </source>
</evidence>
<keyword evidence="10 15" id="KW-0694">RNA-binding</keyword>
<dbReference type="Pfam" id="PF09334">
    <property type="entry name" value="tRNA-synt_1g"/>
    <property type="match status" value="1"/>
</dbReference>
<dbReference type="InterPro" id="IPR012340">
    <property type="entry name" value="NA-bd_OB-fold"/>
</dbReference>
<accession>A0A3P6SM60</accession>
<evidence type="ECO:0000256" key="8">
    <source>
        <dbReference type="ARBA" id="ARBA00022741"/>
    </source>
</evidence>
<evidence type="ECO:0000313" key="19">
    <source>
        <dbReference type="EMBL" id="VDK76962.1"/>
    </source>
</evidence>
<protein>
    <recommendedName>
        <fullName evidence="4">Methionine--tRNA ligase, cytoplasmic</fullName>
        <ecNumber evidence="3">6.1.1.10</ecNumber>
    </recommendedName>
    <alternativeName>
        <fullName evidence="13">Methionyl-tRNA synthetase</fullName>
    </alternativeName>
</protein>
<evidence type="ECO:0000259" key="18">
    <source>
        <dbReference type="PROSITE" id="PS50886"/>
    </source>
</evidence>
<dbReference type="OMA" id="HLNTTEY"/>
<evidence type="ECO:0000313" key="20">
    <source>
        <dbReference type="Proteomes" id="UP000277928"/>
    </source>
</evidence>
<dbReference type="InterPro" id="IPR023458">
    <property type="entry name" value="Met-tRNA_ligase_1"/>
</dbReference>
<dbReference type="NCBIfam" id="TIGR00398">
    <property type="entry name" value="metG"/>
    <property type="match status" value="1"/>
</dbReference>
<evidence type="ECO:0000256" key="5">
    <source>
        <dbReference type="ARBA" id="ARBA00022490"/>
    </source>
</evidence>
<keyword evidence="6 15" id="KW-0820">tRNA-binding</keyword>
<proteinExistence type="inferred from homology"/>
<dbReference type="GO" id="GO:0004825">
    <property type="term" value="F:methionine-tRNA ligase activity"/>
    <property type="evidence" value="ECO:0007669"/>
    <property type="project" value="UniProtKB-EC"/>
</dbReference>
<dbReference type="InterPro" id="IPR033911">
    <property type="entry name" value="MetRS_core"/>
</dbReference>
<dbReference type="GO" id="GO:0017101">
    <property type="term" value="C:aminoacyl-tRNA synthetase multienzyme complex"/>
    <property type="evidence" value="ECO:0007669"/>
    <property type="project" value="TreeGrafter"/>
</dbReference>
<feature type="domain" description="TRNA-binding" evidence="18">
    <location>
        <begin position="753"/>
        <end position="854"/>
    </location>
</feature>
<dbReference type="GO" id="GO:0000049">
    <property type="term" value="F:tRNA binding"/>
    <property type="evidence" value="ECO:0007669"/>
    <property type="project" value="UniProtKB-UniRule"/>
</dbReference>
<dbReference type="PANTHER" id="PTHR45765">
    <property type="entry name" value="METHIONINE--TRNA LIGASE"/>
    <property type="match status" value="1"/>
</dbReference>
<dbReference type="GO" id="GO:0006431">
    <property type="term" value="P:methionyl-tRNA aminoacylation"/>
    <property type="evidence" value="ECO:0007669"/>
    <property type="project" value="InterPro"/>
</dbReference>
<dbReference type="SUPFAM" id="SSF57770">
    <property type="entry name" value="Methionyl-tRNA synthetase (MetRS), Zn-domain"/>
    <property type="match status" value="1"/>
</dbReference>
<gene>
    <name evidence="19" type="ORF">NLS_LOCUS3461</name>
</gene>
<dbReference type="GO" id="GO:0005524">
    <property type="term" value="F:ATP binding"/>
    <property type="evidence" value="ECO:0007669"/>
    <property type="project" value="UniProtKB-KW"/>
</dbReference>
<keyword evidence="20" id="KW-1185">Reference proteome</keyword>
<dbReference type="Proteomes" id="UP000277928">
    <property type="component" value="Unassembled WGS sequence"/>
</dbReference>
<dbReference type="Gene3D" id="2.40.50.140">
    <property type="entry name" value="Nucleic acid-binding proteins"/>
    <property type="match status" value="1"/>
</dbReference>
<dbReference type="InterPro" id="IPR041872">
    <property type="entry name" value="Anticodon_Met"/>
</dbReference>
<dbReference type="InterPro" id="IPR002547">
    <property type="entry name" value="tRNA-bd_dom"/>
</dbReference>
<evidence type="ECO:0000256" key="17">
    <source>
        <dbReference type="SAM" id="MobiDB-lite"/>
    </source>
</evidence>